<evidence type="ECO:0000313" key="1">
    <source>
        <dbReference type="EMBL" id="AEP12725.1"/>
    </source>
</evidence>
<protein>
    <submittedName>
        <fullName evidence="1">Uncharacterized protein</fullName>
    </submittedName>
</protein>
<dbReference type="EMBL" id="CP002514">
    <property type="protein sequence ID" value="AEP12725.1"/>
    <property type="molecule type" value="Genomic_DNA"/>
</dbReference>
<evidence type="ECO:0000313" key="2">
    <source>
        <dbReference type="Proteomes" id="UP000006791"/>
    </source>
</evidence>
<name>G2LIV7_CHLTF</name>
<gene>
    <name evidence="1" type="ordered locus">Cabther_A1980</name>
</gene>
<reference evidence="1 2" key="1">
    <citation type="journal article" date="2012" name="Environ. Microbiol.">
        <title>Complete genome of Candidatus Chloracidobacterium thermophilum, a chlorophyll-based photoheterotroph belonging to the phylum Acidobacteria.</title>
        <authorList>
            <person name="Garcia Costas A.M."/>
            <person name="Liu Z."/>
            <person name="Tomsho L.P."/>
            <person name="Schuster S.C."/>
            <person name="Ward D.M."/>
            <person name="Bryant D.A."/>
        </authorList>
    </citation>
    <scope>NUCLEOTIDE SEQUENCE [LARGE SCALE GENOMIC DNA]</scope>
    <source>
        <strain evidence="1 2">B</strain>
    </source>
</reference>
<organism evidence="1 2">
    <name type="scientific">Chloracidobacterium thermophilum (strain B)</name>
    <dbReference type="NCBI Taxonomy" id="981222"/>
    <lineage>
        <taxon>Bacteria</taxon>
        <taxon>Pseudomonadati</taxon>
        <taxon>Acidobacteriota</taxon>
        <taxon>Terriglobia</taxon>
        <taxon>Terriglobales</taxon>
        <taxon>Acidobacteriaceae</taxon>
        <taxon>Chloracidobacterium</taxon>
    </lineage>
</organism>
<dbReference type="Proteomes" id="UP000006791">
    <property type="component" value="Chromosome 1"/>
</dbReference>
<keyword evidence="2" id="KW-1185">Reference proteome</keyword>
<dbReference type="KEGG" id="ctm:Cabther_A1980"/>
<accession>G2LIV7</accession>
<proteinExistence type="predicted"/>
<dbReference type="AlphaFoldDB" id="G2LIV7"/>
<sequence length="38" mass="4048">MPRGVKPGRVNELAVCVAAVLVANARTARRQSGQTLEK</sequence>
<dbReference type="HOGENOM" id="CLU_3326340_0_0_0"/>